<gene>
    <name evidence="8" type="ORF">GCM10022204_32640</name>
</gene>
<evidence type="ECO:0000256" key="1">
    <source>
        <dbReference type="ARBA" id="ARBA00005820"/>
    </source>
</evidence>
<evidence type="ECO:0000256" key="6">
    <source>
        <dbReference type="SAM" id="MobiDB-lite"/>
    </source>
</evidence>
<sequence>MEIAVLSLLALRAGSPVSGESLIDLLWPDDPPRTANKTLQGYVKRVRSMVAVNGIELGHAGPAGYVLDLAPDRVDALQFESLVAHARTSPDDGQRVQRLDQALELWRGEPFAGCDFEGLRPRREWLQRLLSGTRVERVAAQIRLGVTPESLAAIRALLTQEPTNERLWLHLAGAHYLAGNPVAALETVGEARRTLDELVGVVPGPELSELHRRMLEHDDVEAGYFRLTGASQPVVPRGAAGRSSAPPAALPNPGGDLVGRDDRVVEIVTAIDEAAPIVTVVGPGGMGKTRCAVEAARTASVPCRGFVDLSALTTGAALALHLAGTFGVPDRDDPVAAVAAQVAGPPCTVVLDNVEQIADASGVIAELARRCPSVVWLVTSQIELGLPNERVVRLEPLPTGTGRETRSGGLSVAGLLLAQAARRRGVRHVGDAAFAEIATLIGGYRWPWSSPRASCSTSSRRCCSRRCRTRSTPSWTPATPSPGIGPCARASTWPRPG</sequence>
<dbReference type="Proteomes" id="UP001500051">
    <property type="component" value="Unassembled WGS sequence"/>
</dbReference>
<dbReference type="PANTHER" id="PTHR35807">
    <property type="entry name" value="TRANSCRIPTIONAL REGULATOR REDD-RELATED"/>
    <property type="match status" value="1"/>
</dbReference>
<evidence type="ECO:0000259" key="7">
    <source>
        <dbReference type="PROSITE" id="PS51755"/>
    </source>
</evidence>
<dbReference type="Pfam" id="PF00486">
    <property type="entry name" value="Trans_reg_C"/>
    <property type="match status" value="1"/>
</dbReference>
<dbReference type="PROSITE" id="PS51755">
    <property type="entry name" value="OMPR_PHOB"/>
    <property type="match status" value="1"/>
</dbReference>
<keyword evidence="3 5" id="KW-0238">DNA-binding</keyword>
<dbReference type="Pfam" id="PF03704">
    <property type="entry name" value="BTAD"/>
    <property type="match status" value="1"/>
</dbReference>
<dbReference type="SUPFAM" id="SSF52540">
    <property type="entry name" value="P-loop containing nucleoside triphosphate hydrolases"/>
    <property type="match status" value="1"/>
</dbReference>
<feature type="DNA-binding region" description="OmpR/PhoB-type" evidence="5">
    <location>
        <begin position="1"/>
        <end position="69"/>
    </location>
</feature>
<feature type="domain" description="OmpR/PhoB-type" evidence="7">
    <location>
        <begin position="1"/>
        <end position="69"/>
    </location>
</feature>
<dbReference type="InterPro" id="IPR011990">
    <property type="entry name" value="TPR-like_helical_dom_sf"/>
</dbReference>
<evidence type="ECO:0000313" key="8">
    <source>
        <dbReference type="EMBL" id="GAA3711337.1"/>
    </source>
</evidence>
<proteinExistence type="inferred from homology"/>
<keyword evidence="9" id="KW-1185">Reference proteome</keyword>
<dbReference type="InterPro" id="IPR027417">
    <property type="entry name" value="P-loop_NTPase"/>
</dbReference>
<protein>
    <recommendedName>
        <fullName evidence="7">OmpR/PhoB-type domain-containing protein</fullName>
    </recommendedName>
</protein>
<feature type="compositionally biased region" description="Low complexity" evidence="6">
    <location>
        <begin position="236"/>
        <end position="247"/>
    </location>
</feature>
<dbReference type="PANTHER" id="PTHR35807:SF1">
    <property type="entry name" value="TRANSCRIPTIONAL REGULATOR REDD"/>
    <property type="match status" value="1"/>
</dbReference>
<feature type="compositionally biased region" description="Low complexity" evidence="6">
    <location>
        <begin position="470"/>
        <end position="482"/>
    </location>
</feature>
<dbReference type="InterPro" id="IPR051677">
    <property type="entry name" value="AfsR-DnrI-RedD_regulator"/>
</dbReference>
<dbReference type="Gene3D" id="1.25.40.10">
    <property type="entry name" value="Tetratricopeptide repeat domain"/>
    <property type="match status" value="1"/>
</dbReference>
<dbReference type="InterPro" id="IPR016032">
    <property type="entry name" value="Sig_transdc_resp-reg_C-effctor"/>
</dbReference>
<comment type="similarity">
    <text evidence="1">Belongs to the AfsR/DnrI/RedD regulatory family.</text>
</comment>
<dbReference type="SUPFAM" id="SSF46894">
    <property type="entry name" value="C-terminal effector domain of the bipartite response regulators"/>
    <property type="match status" value="1"/>
</dbReference>
<dbReference type="SUPFAM" id="SSF48452">
    <property type="entry name" value="TPR-like"/>
    <property type="match status" value="1"/>
</dbReference>
<evidence type="ECO:0000256" key="4">
    <source>
        <dbReference type="ARBA" id="ARBA00023163"/>
    </source>
</evidence>
<feature type="region of interest" description="Disordered" evidence="6">
    <location>
        <begin position="469"/>
        <end position="497"/>
    </location>
</feature>
<comment type="caution">
    <text evidence="8">The sequence shown here is derived from an EMBL/GenBank/DDBJ whole genome shotgun (WGS) entry which is preliminary data.</text>
</comment>
<feature type="region of interest" description="Disordered" evidence="6">
    <location>
        <begin position="236"/>
        <end position="256"/>
    </location>
</feature>
<evidence type="ECO:0000256" key="5">
    <source>
        <dbReference type="PROSITE-ProRule" id="PRU01091"/>
    </source>
</evidence>
<dbReference type="InterPro" id="IPR036388">
    <property type="entry name" value="WH-like_DNA-bd_sf"/>
</dbReference>
<dbReference type="InterPro" id="IPR001867">
    <property type="entry name" value="OmpR/PhoB-type_DNA-bd"/>
</dbReference>
<dbReference type="CDD" id="cd15831">
    <property type="entry name" value="BTAD"/>
    <property type="match status" value="1"/>
</dbReference>
<dbReference type="Gene3D" id="3.40.50.300">
    <property type="entry name" value="P-loop containing nucleotide triphosphate hydrolases"/>
    <property type="match status" value="1"/>
</dbReference>
<dbReference type="EMBL" id="BAAAYX010000013">
    <property type="protein sequence ID" value="GAA3711337.1"/>
    <property type="molecule type" value="Genomic_DNA"/>
</dbReference>
<evidence type="ECO:0000313" key="9">
    <source>
        <dbReference type="Proteomes" id="UP001500051"/>
    </source>
</evidence>
<dbReference type="InterPro" id="IPR005158">
    <property type="entry name" value="BTAD"/>
</dbReference>
<keyword evidence="4" id="KW-0804">Transcription</keyword>
<name>A0ABP7DWU9_9ACTN</name>
<evidence type="ECO:0000256" key="2">
    <source>
        <dbReference type="ARBA" id="ARBA00023015"/>
    </source>
</evidence>
<reference evidence="9" key="1">
    <citation type="journal article" date="2019" name="Int. J. Syst. Evol. Microbiol.">
        <title>The Global Catalogue of Microorganisms (GCM) 10K type strain sequencing project: providing services to taxonomists for standard genome sequencing and annotation.</title>
        <authorList>
            <consortium name="The Broad Institute Genomics Platform"/>
            <consortium name="The Broad Institute Genome Sequencing Center for Infectious Disease"/>
            <person name="Wu L."/>
            <person name="Ma J."/>
        </authorList>
    </citation>
    <scope>NUCLEOTIDE SEQUENCE [LARGE SCALE GENOMIC DNA]</scope>
    <source>
        <strain evidence="9">JCM 16548</strain>
    </source>
</reference>
<dbReference type="Gene3D" id="1.10.10.10">
    <property type="entry name" value="Winged helix-like DNA-binding domain superfamily/Winged helix DNA-binding domain"/>
    <property type="match status" value="1"/>
</dbReference>
<keyword evidence="2" id="KW-0805">Transcription regulation</keyword>
<dbReference type="SMART" id="SM01043">
    <property type="entry name" value="BTAD"/>
    <property type="match status" value="1"/>
</dbReference>
<evidence type="ECO:0000256" key="3">
    <source>
        <dbReference type="ARBA" id="ARBA00023125"/>
    </source>
</evidence>
<accession>A0ABP7DWU9</accession>
<organism evidence="8 9">
    <name type="scientific">Microlunatus aurantiacus</name>
    <dbReference type="NCBI Taxonomy" id="446786"/>
    <lineage>
        <taxon>Bacteria</taxon>
        <taxon>Bacillati</taxon>
        <taxon>Actinomycetota</taxon>
        <taxon>Actinomycetes</taxon>
        <taxon>Propionibacteriales</taxon>
        <taxon>Propionibacteriaceae</taxon>
        <taxon>Microlunatus</taxon>
    </lineage>
</organism>